<feature type="transmembrane region" description="Helical" evidence="8">
    <location>
        <begin position="81"/>
        <end position="106"/>
    </location>
</feature>
<keyword evidence="4" id="KW-1003">Cell membrane</keyword>
<dbReference type="InterPro" id="IPR002549">
    <property type="entry name" value="AI-2E-like"/>
</dbReference>
<feature type="transmembrane region" description="Helical" evidence="8">
    <location>
        <begin position="295"/>
        <end position="314"/>
    </location>
</feature>
<dbReference type="PANTHER" id="PTHR21716:SF53">
    <property type="entry name" value="PERMEASE PERM-RELATED"/>
    <property type="match status" value="1"/>
</dbReference>
<dbReference type="Pfam" id="PF01594">
    <property type="entry name" value="AI-2E_transport"/>
    <property type="match status" value="1"/>
</dbReference>
<evidence type="ECO:0000256" key="6">
    <source>
        <dbReference type="ARBA" id="ARBA00022989"/>
    </source>
</evidence>
<feature type="transmembrane region" description="Helical" evidence="8">
    <location>
        <begin position="261"/>
        <end position="288"/>
    </location>
</feature>
<comment type="caution">
    <text evidence="9">The sequence shown here is derived from an EMBL/GenBank/DDBJ whole genome shotgun (WGS) entry which is preliminary data.</text>
</comment>
<accession>A0A0W8E915</accession>
<dbReference type="GO" id="GO:0005886">
    <property type="term" value="C:plasma membrane"/>
    <property type="evidence" value="ECO:0007669"/>
    <property type="project" value="UniProtKB-SubCell"/>
</dbReference>
<keyword evidence="3" id="KW-0813">Transport</keyword>
<feature type="transmembrane region" description="Helical" evidence="8">
    <location>
        <begin position="12"/>
        <end position="38"/>
    </location>
</feature>
<keyword evidence="5 8" id="KW-0812">Transmembrane</keyword>
<feature type="transmembrane region" description="Helical" evidence="8">
    <location>
        <begin position="236"/>
        <end position="255"/>
    </location>
</feature>
<evidence type="ECO:0000256" key="8">
    <source>
        <dbReference type="SAM" id="Phobius"/>
    </source>
</evidence>
<evidence type="ECO:0000313" key="9">
    <source>
        <dbReference type="EMBL" id="KUG05130.1"/>
    </source>
</evidence>
<reference evidence="9" key="1">
    <citation type="journal article" date="2015" name="Proc. Natl. Acad. Sci. U.S.A.">
        <title>Networks of energetic and metabolic interactions define dynamics in microbial communities.</title>
        <authorList>
            <person name="Embree M."/>
            <person name="Liu J.K."/>
            <person name="Al-Bassam M.M."/>
            <person name="Zengler K."/>
        </authorList>
    </citation>
    <scope>NUCLEOTIDE SEQUENCE</scope>
</reference>
<feature type="transmembrane region" description="Helical" evidence="8">
    <location>
        <begin position="326"/>
        <end position="359"/>
    </location>
</feature>
<sequence length="374" mass="41160">MINIKINKDLMLVIAYAAVLILVVLNFSHIIHSMIWFVSLFKPLLVGIAIAFILHKPCIFIEGYMRETVLKNSNPGLRRGLAVVITYFLALILLIVIILFIVPQLIDSIRLFISNLGTYLDNMQGLINQAANFIEVANFDLSSLIKPVFESFKQLTSNLTGLLSGIIGVTAGVVSFLANLFIALIFSIYLLAGKERILDNCRAVCRTYLSPRVYQSVIYVYEVTTDTFNKYVYGQLTEAVILGVLTFIGMLIFRFEYPLMISTLIGITALLPLVGAYIGGSIAFLVLLMISPLQALWFIVFLVILQQFEGNIIYPRVVGGSLGLPAIWVLLAAIVGAGLAGPLGILLGVPIATILYILLKNDVHGRTIREGSES</sequence>
<keyword evidence="7 8" id="KW-0472">Membrane</keyword>
<proteinExistence type="inferred from homology"/>
<dbReference type="PANTHER" id="PTHR21716">
    <property type="entry name" value="TRANSMEMBRANE PROTEIN"/>
    <property type="match status" value="1"/>
</dbReference>
<dbReference type="GO" id="GO:0055085">
    <property type="term" value="P:transmembrane transport"/>
    <property type="evidence" value="ECO:0007669"/>
    <property type="project" value="TreeGrafter"/>
</dbReference>
<evidence type="ECO:0000256" key="4">
    <source>
        <dbReference type="ARBA" id="ARBA00022475"/>
    </source>
</evidence>
<comment type="similarity">
    <text evidence="2">Belongs to the autoinducer-2 exporter (AI-2E) (TC 2.A.86) family.</text>
</comment>
<evidence type="ECO:0000256" key="3">
    <source>
        <dbReference type="ARBA" id="ARBA00022448"/>
    </source>
</evidence>
<organism evidence="9">
    <name type="scientific">hydrocarbon metagenome</name>
    <dbReference type="NCBI Taxonomy" id="938273"/>
    <lineage>
        <taxon>unclassified sequences</taxon>
        <taxon>metagenomes</taxon>
        <taxon>ecological metagenomes</taxon>
    </lineage>
</organism>
<keyword evidence="6 8" id="KW-1133">Transmembrane helix</keyword>
<comment type="subcellular location">
    <subcellularLocation>
        <location evidence="1">Cell membrane</location>
        <topology evidence="1">Multi-pass membrane protein</topology>
    </subcellularLocation>
</comment>
<dbReference type="AlphaFoldDB" id="A0A0W8E915"/>
<evidence type="ECO:0000256" key="2">
    <source>
        <dbReference type="ARBA" id="ARBA00009773"/>
    </source>
</evidence>
<evidence type="ECO:0000256" key="7">
    <source>
        <dbReference type="ARBA" id="ARBA00023136"/>
    </source>
</evidence>
<protein>
    <submittedName>
        <fullName evidence="9">Permease</fullName>
    </submittedName>
</protein>
<feature type="transmembrane region" description="Helical" evidence="8">
    <location>
        <begin position="162"/>
        <end position="192"/>
    </location>
</feature>
<evidence type="ECO:0000256" key="5">
    <source>
        <dbReference type="ARBA" id="ARBA00022692"/>
    </source>
</evidence>
<evidence type="ECO:0000256" key="1">
    <source>
        <dbReference type="ARBA" id="ARBA00004651"/>
    </source>
</evidence>
<name>A0A0W8E915_9ZZZZ</name>
<dbReference type="EMBL" id="LNQE01001829">
    <property type="protein sequence ID" value="KUG05130.1"/>
    <property type="molecule type" value="Genomic_DNA"/>
</dbReference>
<gene>
    <name evidence="9" type="ORF">ASZ90_017451</name>
</gene>